<evidence type="ECO:0000256" key="10">
    <source>
        <dbReference type="SAM" id="MobiDB-lite"/>
    </source>
</evidence>
<evidence type="ECO:0000256" key="3">
    <source>
        <dbReference type="ARBA" id="ARBA00022676"/>
    </source>
</evidence>
<accession>A0A9P6EV32</accession>
<feature type="region of interest" description="Disordered" evidence="10">
    <location>
        <begin position="359"/>
        <end position="379"/>
    </location>
</feature>
<protein>
    <recommendedName>
        <fullName evidence="14">Glycosyltransferase family 31 protein</fullName>
    </recommendedName>
</protein>
<evidence type="ECO:0000313" key="12">
    <source>
        <dbReference type="EMBL" id="KAF9535452.1"/>
    </source>
</evidence>
<reference evidence="12" key="1">
    <citation type="submission" date="2020-11" db="EMBL/GenBank/DDBJ databases">
        <authorList>
            <consortium name="DOE Joint Genome Institute"/>
            <person name="Ahrendt S."/>
            <person name="Riley R."/>
            <person name="Andreopoulos W."/>
            <person name="Labutti K."/>
            <person name="Pangilinan J."/>
            <person name="Ruiz-Duenas F.J."/>
            <person name="Barrasa J.M."/>
            <person name="Sanchez-Garcia M."/>
            <person name="Camarero S."/>
            <person name="Miyauchi S."/>
            <person name="Serrano A."/>
            <person name="Linde D."/>
            <person name="Babiker R."/>
            <person name="Drula E."/>
            <person name="Ayuso-Fernandez I."/>
            <person name="Pacheco R."/>
            <person name="Padilla G."/>
            <person name="Ferreira P."/>
            <person name="Barriuso J."/>
            <person name="Kellner H."/>
            <person name="Castanera R."/>
            <person name="Alfaro M."/>
            <person name="Ramirez L."/>
            <person name="Pisabarro A.G."/>
            <person name="Kuo A."/>
            <person name="Tritt A."/>
            <person name="Lipzen A."/>
            <person name="He G."/>
            <person name="Yan M."/>
            <person name="Ng V."/>
            <person name="Cullen D."/>
            <person name="Martin F."/>
            <person name="Rosso M.-N."/>
            <person name="Henrissat B."/>
            <person name="Hibbett D."/>
            <person name="Martinez A.T."/>
            <person name="Grigoriev I.V."/>
        </authorList>
    </citation>
    <scope>NUCLEOTIDE SEQUENCE</scope>
    <source>
        <strain evidence="12">CBS 506.95</strain>
    </source>
</reference>
<keyword evidence="9 11" id="KW-0472">Membrane</keyword>
<keyword evidence="13" id="KW-1185">Reference proteome</keyword>
<dbReference type="Proteomes" id="UP000807306">
    <property type="component" value="Unassembled WGS sequence"/>
</dbReference>
<dbReference type="GO" id="GO:0016758">
    <property type="term" value="F:hexosyltransferase activity"/>
    <property type="evidence" value="ECO:0007669"/>
    <property type="project" value="InterPro"/>
</dbReference>
<sequence>MDACEFEGTDHLHQRGGDVDDDDEMRSSSSTFLSNRRHQQSLFLFPPPNQAQPTRSSPSSVPSTAASTPLPSRSTSPLPSFYHPPNSTQSSSCPSDSDSEERTFLLGRSENSGSSSTRTWRQNTLANRRPWWSVSSPRRRRQHGWRITRQLKRILRKTILHPICAIQPLTIVLILILFSLFAIALTLLIMYILNPDKEPLPWRAYCSVPSLFPPFDKPVSSDSPRIYPNTTAGEMVPRFPPPGLEELPPVGVFAGVFTTDNAFERRQLIRTTWASHPRSREGAGVGDNGTGTSRTIVRFIMGQPRKDWERRVKLEMETYKDIIMLPVAENMNHGKTHTFFSWAAINAFVPPVYNPSSRLPSPEFSYSNSTSTPPPLAPHDPLLAWDDVLTSAKDDEKASPWVRPDYVVKLDDDSFVMLAELEARLRWELHQWPQKKQTDEKSGEDAGDDDELPEDGQDSLTTVTRRSSRSTLRTSATSFAKAISTAGATASRLLNDVLTPFEAPSSSLSSSLSSSSRTLSLQNQFNDPLIYWGYLIYNRHSFMAGELYAVSWSLVDWIAQDATVKTMKKGPEDQQTARWMKIHPRASEVRWVSEKCWIYNHPRSGTVYTHGFLFPSEVTRVRNQVAEDLEKSKVKRGTTYSPPASLSDDSVSNIGGSSLNPSSWAHSSVSTFGVRYTPPLPDLSTIHSVEALVEGSPMSHLREGTPMSPDHAWKHREGRRTRYEDKRVGGTVVVHYIKKNMWFLETAMALLHDREVSESEEYEEERRKAIERDGLERKKTVGVNMRSRNRHLQKLIVQEQAKLAESPVAQLEEEDVVSSEPGSSE</sequence>
<evidence type="ECO:0008006" key="14">
    <source>
        <dbReference type="Google" id="ProtNLM"/>
    </source>
</evidence>
<feature type="region of interest" description="Disordered" evidence="10">
    <location>
        <begin position="1"/>
        <end position="120"/>
    </location>
</feature>
<evidence type="ECO:0000256" key="5">
    <source>
        <dbReference type="ARBA" id="ARBA00022692"/>
    </source>
</evidence>
<evidence type="ECO:0000256" key="1">
    <source>
        <dbReference type="ARBA" id="ARBA00004323"/>
    </source>
</evidence>
<feature type="compositionally biased region" description="Basic and acidic residues" evidence="10">
    <location>
        <begin position="8"/>
        <end position="18"/>
    </location>
</feature>
<evidence type="ECO:0000313" key="13">
    <source>
        <dbReference type="Proteomes" id="UP000807306"/>
    </source>
</evidence>
<feature type="compositionally biased region" description="Polar residues" evidence="10">
    <location>
        <begin position="359"/>
        <end position="371"/>
    </location>
</feature>
<feature type="transmembrane region" description="Helical" evidence="11">
    <location>
        <begin position="159"/>
        <end position="192"/>
    </location>
</feature>
<dbReference type="EMBL" id="MU157824">
    <property type="protein sequence ID" value="KAF9535452.1"/>
    <property type="molecule type" value="Genomic_DNA"/>
</dbReference>
<dbReference type="OrthoDB" id="2139606at2759"/>
<evidence type="ECO:0000256" key="2">
    <source>
        <dbReference type="ARBA" id="ARBA00008661"/>
    </source>
</evidence>
<feature type="region of interest" description="Disordered" evidence="10">
    <location>
        <begin position="433"/>
        <end position="469"/>
    </location>
</feature>
<gene>
    <name evidence="12" type="ORF">CPB83DRAFT_13074</name>
</gene>
<evidence type="ECO:0000256" key="9">
    <source>
        <dbReference type="ARBA" id="ARBA00023136"/>
    </source>
</evidence>
<dbReference type="PANTHER" id="PTHR11214">
    <property type="entry name" value="BETA-1,3-N-ACETYLGLUCOSAMINYLTRANSFERASE"/>
    <property type="match status" value="1"/>
</dbReference>
<comment type="similarity">
    <text evidence="2">Belongs to the glycosyltransferase 31 family.</text>
</comment>
<dbReference type="GO" id="GO:0000139">
    <property type="term" value="C:Golgi membrane"/>
    <property type="evidence" value="ECO:0007669"/>
    <property type="project" value="UniProtKB-SubCell"/>
</dbReference>
<evidence type="ECO:0000256" key="7">
    <source>
        <dbReference type="ARBA" id="ARBA00022989"/>
    </source>
</evidence>
<evidence type="ECO:0000256" key="11">
    <source>
        <dbReference type="SAM" id="Phobius"/>
    </source>
</evidence>
<dbReference type="InterPro" id="IPR002659">
    <property type="entry name" value="Glyco_trans_31"/>
</dbReference>
<feature type="compositionally biased region" description="Polar residues" evidence="10">
    <location>
        <begin position="109"/>
        <end position="120"/>
    </location>
</feature>
<keyword evidence="4" id="KW-0808">Transferase</keyword>
<keyword evidence="3" id="KW-0328">Glycosyltransferase</keyword>
<name>A0A9P6EV32_9AGAR</name>
<evidence type="ECO:0000256" key="6">
    <source>
        <dbReference type="ARBA" id="ARBA00022968"/>
    </source>
</evidence>
<evidence type="ECO:0000256" key="8">
    <source>
        <dbReference type="ARBA" id="ARBA00023034"/>
    </source>
</evidence>
<keyword evidence="7 11" id="KW-1133">Transmembrane helix</keyword>
<keyword evidence="5 11" id="KW-0812">Transmembrane</keyword>
<feature type="region of interest" description="Disordered" evidence="10">
    <location>
        <begin position="633"/>
        <end position="652"/>
    </location>
</feature>
<keyword evidence="8" id="KW-0333">Golgi apparatus</keyword>
<evidence type="ECO:0000256" key="4">
    <source>
        <dbReference type="ARBA" id="ARBA00022679"/>
    </source>
</evidence>
<feature type="compositionally biased region" description="Low complexity" evidence="10">
    <location>
        <begin position="459"/>
        <end position="469"/>
    </location>
</feature>
<comment type="caution">
    <text evidence="12">The sequence shown here is derived from an EMBL/GenBank/DDBJ whole genome shotgun (WGS) entry which is preliminary data.</text>
</comment>
<feature type="compositionally biased region" description="Acidic residues" evidence="10">
    <location>
        <begin position="445"/>
        <end position="457"/>
    </location>
</feature>
<keyword evidence="6" id="KW-0735">Signal-anchor</keyword>
<dbReference type="GO" id="GO:0051072">
    <property type="term" value="P:4,6-pyruvylated galactose residue biosynthetic process"/>
    <property type="evidence" value="ECO:0007669"/>
    <property type="project" value="TreeGrafter"/>
</dbReference>
<dbReference type="AlphaFoldDB" id="A0A9P6EV32"/>
<organism evidence="12 13">
    <name type="scientific">Crepidotus variabilis</name>
    <dbReference type="NCBI Taxonomy" id="179855"/>
    <lineage>
        <taxon>Eukaryota</taxon>
        <taxon>Fungi</taxon>
        <taxon>Dikarya</taxon>
        <taxon>Basidiomycota</taxon>
        <taxon>Agaricomycotina</taxon>
        <taxon>Agaricomycetes</taxon>
        <taxon>Agaricomycetidae</taxon>
        <taxon>Agaricales</taxon>
        <taxon>Agaricineae</taxon>
        <taxon>Crepidotaceae</taxon>
        <taxon>Crepidotus</taxon>
    </lineage>
</organism>
<feature type="compositionally biased region" description="Low complexity" evidence="10">
    <location>
        <begin position="53"/>
        <end position="96"/>
    </location>
</feature>
<dbReference type="PANTHER" id="PTHR11214:SF333">
    <property type="entry name" value="GLYCOSYLTRANSFERASE FAMILY 31 PROTEIN"/>
    <property type="match status" value="1"/>
</dbReference>
<proteinExistence type="inferred from homology"/>
<comment type="subcellular location">
    <subcellularLocation>
        <location evidence="1">Golgi apparatus membrane</location>
        <topology evidence="1">Single-pass type II membrane protein</topology>
    </subcellularLocation>
</comment>
<feature type="compositionally biased region" description="Polar residues" evidence="10">
    <location>
        <begin position="638"/>
        <end position="652"/>
    </location>
</feature>